<dbReference type="EMBL" id="JACMHY010000013">
    <property type="protein sequence ID" value="MBC2868748.1"/>
    <property type="molecule type" value="Genomic_DNA"/>
</dbReference>
<organism evidence="1 2">
    <name type="scientific">Streptomyces mexicanus</name>
    <dbReference type="NCBI Taxonomy" id="178566"/>
    <lineage>
        <taxon>Bacteria</taxon>
        <taxon>Bacillati</taxon>
        <taxon>Actinomycetota</taxon>
        <taxon>Actinomycetes</taxon>
        <taxon>Kitasatosporales</taxon>
        <taxon>Streptomycetaceae</taxon>
        <taxon>Streptomyces</taxon>
    </lineage>
</organism>
<reference evidence="1 2" key="1">
    <citation type="submission" date="2020-08" db="EMBL/GenBank/DDBJ databases">
        <title>Whole-Genome Sequence of French Clinical Streptomyces mexicanus Strain Q0842.</title>
        <authorList>
            <person name="Boxberger M."/>
            <person name="La Scola B."/>
        </authorList>
    </citation>
    <scope>NUCLEOTIDE SEQUENCE [LARGE SCALE GENOMIC DNA]</scope>
    <source>
        <strain evidence="1 2">Marseille-Q0842</strain>
    </source>
</reference>
<comment type="caution">
    <text evidence="1">The sequence shown here is derived from an EMBL/GenBank/DDBJ whole genome shotgun (WGS) entry which is preliminary data.</text>
</comment>
<dbReference type="Proteomes" id="UP000517694">
    <property type="component" value="Unassembled WGS sequence"/>
</dbReference>
<accession>A0A7X1LT39</accession>
<dbReference type="RefSeq" id="WP_159674510.1">
    <property type="nucleotide sequence ID" value="NZ_JACMHY010000013.1"/>
</dbReference>
<gene>
    <name evidence="1" type="ORF">H1R13_28425</name>
</gene>
<evidence type="ECO:0000313" key="2">
    <source>
        <dbReference type="Proteomes" id="UP000517694"/>
    </source>
</evidence>
<name>A0A7X1LT39_9ACTN</name>
<protein>
    <submittedName>
        <fullName evidence="1">Uncharacterized protein</fullName>
    </submittedName>
</protein>
<keyword evidence="2" id="KW-1185">Reference proteome</keyword>
<evidence type="ECO:0000313" key="1">
    <source>
        <dbReference type="EMBL" id="MBC2868748.1"/>
    </source>
</evidence>
<proteinExistence type="predicted"/>
<dbReference type="AlphaFoldDB" id="A0A7X1LT39"/>
<sequence length="50" mass="5847">MVLHVTYEDDELTAVEIYGKHESTGRTQRVTFSLTRNMFFRTTVRPVESP</sequence>
<dbReference type="OrthoDB" id="9958684at2"/>